<protein>
    <submittedName>
        <fullName evidence="2">Uncharacterized protein</fullName>
    </submittedName>
</protein>
<reference evidence="2" key="1">
    <citation type="submission" date="2015-12" db="EMBL/GenBank/DDBJ databases">
        <title>Update maize B73 reference genome by single molecule sequencing technologies.</title>
        <authorList>
            <consortium name="Maize Genome Sequencing Project"/>
            <person name="Ware D."/>
        </authorList>
    </citation>
    <scope>NUCLEOTIDE SEQUENCE [LARGE SCALE GENOMIC DNA]</scope>
    <source>
        <tissue evidence="2">Seedling</tissue>
    </source>
</reference>
<sequence length="287" mass="31769">MAAAREVHDSIVSNSMGRRCRVIAQGYKVVDEERHAVDYRPSVVWADYFIKNPTLPHTYEPNRKPRVQSATSIFFVSAVGSRLKGHDTSKSSTALAKPSSRLRQMPLRRRPGPRRPRALTLPLQRCPQEAPARRLLPRSLSPHFNADVRGKVCVAANCWLWDLPPLQHRRGSARHGAVVVMELQPLCRATLHRRATVKPAASADAYYYINCASSDSITDDGDAASTVRSRTRSTLNSLCCSTFTTPCPCPTLSCRSTTVARYLRPITSASSSIAISHRPPLSPSSRK</sequence>
<name>A0A1D6K5Q2_MAIZE</name>
<dbReference type="EMBL" id="CM007647">
    <property type="protein sequence ID" value="ONL98902.1"/>
    <property type="molecule type" value="Genomic_DNA"/>
</dbReference>
<organism evidence="2">
    <name type="scientific">Zea mays</name>
    <name type="common">Maize</name>
    <dbReference type="NCBI Taxonomy" id="4577"/>
    <lineage>
        <taxon>Eukaryota</taxon>
        <taxon>Viridiplantae</taxon>
        <taxon>Streptophyta</taxon>
        <taxon>Embryophyta</taxon>
        <taxon>Tracheophyta</taxon>
        <taxon>Spermatophyta</taxon>
        <taxon>Magnoliopsida</taxon>
        <taxon>Liliopsida</taxon>
        <taxon>Poales</taxon>
        <taxon>Poaceae</taxon>
        <taxon>PACMAD clade</taxon>
        <taxon>Panicoideae</taxon>
        <taxon>Andropogonodae</taxon>
        <taxon>Andropogoneae</taxon>
        <taxon>Tripsacinae</taxon>
        <taxon>Zea</taxon>
    </lineage>
</organism>
<evidence type="ECO:0000256" key="1">
    <source>
        <dbReference type="SAM" id="MobiDB-lite"/>
    </source>
</evidence>
<feature type="region of interest" description="Disordered" evidence="1">
    <location>
        <begin position="84"/>
        <end position="117"/>
    </location>
</feature>
<dbReference type="InParanoid" id="A0A1D6K5Q2"/>
<feature type="compositionally biased region" description="Basic residues" evidence="1">
    <location>
        <begin position="106"/>
        <end position="117"/>
    </location>
</feature>
<dbReference type="AlphaFoldDB" id="A0A1D6K5Q2"/>
<proteinExistence type="predicted"/>
<gene>
    <name evidence="2" type="ORF">ZEAMMB73_Zm00001d029522</name>
</gene>
<accession>A0A1D6K5Q2</accession>
<dbReference type="PaxDb" id="4577-AC212231.3_FGP003"/>
<evidence type="ECO:0000313" key="2">
    <source>
        <dbReference type="EMBL" id="ONL98902.1"/>
    </source>
</evidence>